<reference evidence="2 3" key="1">
    <citation type="submission" date="2024-01" db="EMBL/GenBank/DDBJ databases">
        <title>Genome assemblies of Stephania.</title>
        <authorList>
            <person name="Yang L."/>
        </authorList>
    </citation>
    <scope>NUCLEOTIDE SEQUENCE [LARGE SCALE GENOMIC DNA]</scope>
    <source>
        <strain evidence="2">JXDWG</strain>
        <tissue evidence="2">Leaf</tissue>
    </source>
</reference>
<gene>
    <name evidence="2" type="ORF">Scep_027054</name>
</gene>
<keyword evidence="3" id="KW-1185">Reference proteome</keyword>
<accession>A0AAP0ENW0</accession>
<name>A0AAP0ENW0_9MAGN</name>
<feature type="region of interest" description="Disordered" evidence="1">
    <location>
        <begin position="29"/>
        <end position="101"/>
    </location>
</feature>
<dbReference type="Proteomes" id="UP001419268">
    <property type="component" value="Unassembled WGS sequence"/>
</dbReference>
<dbReference type="InterPro" id="IPR044952">
    <property type="entry name" value="SUV2"/>
</dbReference>
<comment type="caution">
    <text evidence="2">The sequence shown here is derived from an EMBL/GenBank/DDBJ whole genome shotgun (WGS) entry which is preliminary data.</text>
</comment>
<dbReference type="EMBL" id="JBBNAG010000011">
    <property type="protein sequence ID" value="KAK9095585.1"/>
    <property type="molecule type" value="Genomic_DNA"/>
</dbReference>
<feature type="compositionally biased region" description="Basic and acidic residues" evidence="1">
    <location>
        <begin position="89"/>
        <end position="101"/>
    </location>
</feature>
<feature type="region of interest" description="Disordered" evidence="1">
    <location>
        <begin position="118"/>
        <end position="139"/>
    </location>
</feature>
<organism evidence="2 3">
    <name type="scientific">Stephania cephalantha</name>
    <dbReference type="NCBI Taxonomy" id="152367"/>
    <lineage>
        <taxon>Eukaryota</taxon>
        <taxon>Viridiplantae</taxon>
        <taxon>Streptophyta</taxon>
        <taxon>Embryophyta</taxon>
        <taxon>Tracheophyta</taxon>
        <taxon>Spermatophyta</taxon>
        <taxon>Magnoliopsida</taxon>
        <taxon>Ranunculales</taxon>
        <taxon>Menispermaceae</taxon>
        <taxon>Menispermoideae</taxon>
        <taxon>Cissampelideae</taxon>
        <taxon>Stephania</taxon>
    </lineage>
</organism>
<feature type="compositionally biased region" description="Basic residues" evidence="1">
    <location>
        <begin position="175"/>
        <end position="185"/>
    </location>
</feature>
<sequence>MSFNFEDPEDAAFWDEEVMTFIDQLVEATSSSANPTQPNLHRRQIFIEPNPRQRKQQEEEEGDETDHHHQRSRLEPRIVPNSSAVEPHSPPRDLFSETVEKSGDYEAAIERLKSELRRKSEEEKEYGGLQRDRDKKNEQLKSAISQVNAGGTREPYEADFQDLFQPASSSIDQKKSKHRNSKRRGKVMNVVGENSINVQTDTSSLTTDVRRRVLIDGALSTSNEGSTQEAVLPEARRQPGSSSKAIGIQTDVYDEFSYFSSSCSLSNKLHVIWGSHSRLSGRDLVSKLFVSCTTDFHVLSRCISMNMPSQISLNSLTDGSLYSIASHDHSVEASKVSHLFFILTKMSNGMVQLNILFDALLDLCALPNVVVSHTSLRIVHAILLYVLSLDIGPDRREDVDKKAHTGVTTVFTSLLDNNLSTKEYFHVENLGNKEHKRPGDLMHVSAVNWVAFFETLHQIAVEKKEESLREEALSIMNLIVMKSNPLTEREQFGSFPLFESVSQLFQNTGLRVKSQAVRLLFLLLNCPKLLMKLCSSGEHSIESAGSDVEGKRSVATLQPFSRALDGLAECLNCSGRGAQELKLCRRVIILLAFIASSGKSGFEILLTPRTPKFLSFLGLIMQVLSSEMDAEPTGPSELSEMLKERTSMIREALILLNRLISSPIYSAAALGALTSSRDMTSLTLDVANTVSRLGRKWKCNQAKNCKINSDIDDLARLFRSRVFTFLGAAIS</sequence>
<dbReference type="PANTHER" id="PTHR35761:SF1">
    <property type="entry name" value="PROTEIN SENSITIVE TO UV 2"/>
    <property type="match status" value="1"/>
</dbReference>
<feature type="region of interest" description="Disordered" evidence="1">
    <location>
        <begin position="165"/>
        <end position="185"/>
    </location>
</feature>
<dbReference type="GO" id="GO:0006974">
    <property type="term" value="P:DNA damage response"/>
    <property type="evidence" value="ECO:0007669"/>
    <property type="project" value="InterPro"/>
</dbReference>
<evidence type="ECO:0000256" key="1">
    <source>
        <dbReference type="SAM" id="MobiDB-lite"/>
    </source>
</evidence>
<proteinExistence type="predicted"/>
<evidence type="ECO:0000313" key="3">
    <source>
        <dbReference type="Proteomes" id="UP001419268"/>
    </source>
</evidence>
<evidence type="ECO:0000313" key="2">
    <source>
        <dbReference type="EMBL" id="KAK9095585.1"/>
    </source>
</evidence>
<dbReference type="AlphaFoldDB" id="A0AAP0ENW0"/>
<feature type="compositionally biased region" description="Polar residues" evidence="1">
    <location>
        <begin position="29"/>
        <end position="39"/>
    </location>
</feature>
<dbReference type="PANTHER" id="PTHR35761">
    <property type="entry name" value="ATR INTERACTING PROTEIN"/>
    <property type="match status" value="1"/>
</dbReference>
<protein>
    <submittedName>
        <fullName evidence="2">Uncharacterized protein</fullName>
    </submittedName>
</protein>